<keyword evidence="2" id="KW-1185">Reference proteome</keyword>
<gene>
    <name evidence="1" type="ORF">CEXT_163931</name>
</gene>
<accession>A0AAV4T310</accession>
<evidence type="ECO:0000313" key="2">
    <source>
        <dbReference type="Proteomes" id="UP001054945"/>
    </source>
</evidence>
<dbReference type="EMBL" id="BPLR01010398">
    <property type="protein sequence ID" value="GIY39072.1"/>
    <property type="molecule type" value="Genomic_DNA"/>
</dbReference>
<sequence length="108" mass="11841">MGAQCECGQRTAHIIVIAALTAMIHFKSGKHQCFCTGLSVIWFSGYCRIGQPLPLSTADAKMRNAHACEMIIETEESLWMSGWVAVAIVTGQTPSAKVAWQRRVWTTG</sequence>
<reference evidence="1 2" key="1">
    <citation type="submission" date="2021-06" db="EMBL/GenBank/DDBJ databases">
        <title>Caerostris extrusa draft genome.</title>
        <authorList>
            <person name="Kono N."/>
            <person name="Arakawa K."/>
        </authorList>
    </citation>
    <scope>NUCLEOTIDE SEQUENCE [LARGE SCALE GENOMIC DNA]</scope>
</reference>
<dbReference type="Proteomes" id="UP001054945">
    <property type="component" value="Unassembled WGS sequence"/>
</dbReference>
<organism evidence="1 2">
    <name type="scientific">Caerostris extrusa</name>
    <name type="common">Bark spider</name>
    <name type="synonym">Caerostris bankana</name>
    <dbReference type="NCBI Taxonomy" id="172846"/>
    <lineage>
        <taxon>Eukaryota</taxon>
        <taxon>Metazoa</taxon>
        <taxon>Ecdysozoa</taxon>
        <taxon>Arthropoda</taxon>
        <taxon>Chelicerata</taxon>
        <taxon>Arachnida</taxon>
        <taxon>Araneae</taxon>
        <taxon>Araneomorphae</taxon>
        <taxon>Entelegynae</taxon>
        <taxon>Araneoidea</taxon>
        <taxon>Araneidae</taxon>
        <taxon>Caerostris</taxon>
    </lineage>
</organism>
<comment type="caution">
    <text evidence="1">The sequence shown here is derived from an EMBL/GenBank/DDBJ whole genome shotgun (WGS) entry which is preliminary data.</text>
</comment>
<proteinExistence type="predicted"/>
<evidence type="ECO:0000313" key="1">
    <source>
        <dbReference type="EMBL" id="GIY39072.1"/>
    </source>
</evidence>
<dbReference type="AlphaFoldDB" id="A0AAV4T310"/>
<name>A0AAV4T310_CAEEX</name>
<protein>
    <submittedName>
        <fullName evidence="1">Uncharacterized protein</fullName>
    </submittedName>
</protein>